<evidence type="ECO:0000259" key="8">
    <source>
        <dbReference type="PROSITE" id="PS50110"/>
    </source>
</evidence>
<dbReference type="Gene3D" id="3.30.565.10">
    <property type="entry name" value="Histidine kinase-like ATPase, C-terminal domain"/>
    <property type="match status" value="1"/>
</dbReference>
<evidence type="ECO:0000256" key="6">
    <source>
        <dbReference type="SAM" id="MobiDB-lite"/>
    </source>
</evidence>
<dbReference type="OrthoDB" id="9177042at2"/>
<dbReference type="SUPFAM" id="SSF55785">
    <property type="entry name" value="PYP-like sensor domain (PAS domain)"/>
    <property type="match status" value="2"/>
</dbReference>
<dbReference type="RefSeq" id="WP_155712105.1">
    <property type="nucleotide sequence ID" value="NZ_WNWM01000002.1"/>
</dbReference>
<dbReference type="CDD" id="cd00082">
    <property type="entry name" value="HisKA"/>
    <property type="match status" value="1"/>
</dbReference>
<dbReference type="InterPro" id="IPR000014">
    <property type="entry name" value="PAS"/>
</dbReference>
<dbReference type="EMBL" id="WNWM01000002">
    <property type="protein sequence ID" value="MUI16560.1"/>
    <property type="molecule type" value="Genomic_DNA"/>
</dbReference>
<dbReference type="Gene3D" id="3.40.50.2300">
    <property type="match status" value="2"/>
</dbReference>
<dbReference type="GO" id="GO:0000155">
    <property type="term" value="F:phosphorelay sensor kinase activity"/>
    <property type="evidence" value="ECO:0007669"/>
    <property type="project" value="InterPro"/>
</dbReference>
<dbReference type="InterPro" id="IPR036890">
    <property type="entry name" value="HATPase_C_sf"/>
</dbReference>
<evidence type="ECO:0000259" key="7">
    <source>
        <dbReference type="PROSITE" id="PS50109"/>
    </source>
</evidence>
<dbReference type="SUPFAM" id="SSF52172">
    <property type="entry name" value="CheY-like"/>
    <property type="match status" value="2"/>
</dbReference>
<proteinExistence type="predicted"/>
<dbReference type="InterPro" id="IPR035965">
    <property type="entry name" value="PAS-like_dom_sf"/>
</dbReference>
<accession>A0A6I3XPL3</accession>
<dbReference type="InterPro" id="IPR001789">
    <property type="entry name" value="Sig_transdc_resp-reg_receiver"/>
</dbReference>
<feature type="compositionally biased region" description="Pro residues" evidence="6">
    <location>
        <begin position="856"/>
        <end position="866"/>
    </location>
</feature>
<keyword evidence="5" id="KW-0175">Coiled coil</keyword>
<comment type="catalytic activity">
    <reaction evidence="1">
        <text>ATP + protein L-histidine = ADP + protein N-phospho-L-histidine.</text>
        <dbReference type="EC" id="2.7.13.3"/>
    </reaction>
</comment>
<evidence type="ECO:0000256" key="3">
    <source>
        <dbReference type="ARBA" id="ARBA00022553"/>
    </source>
</evidence>
<dbReference type="PANTHER" id="PTHR43065:SF49">
    <property type="entry name" value="HISTIDINE KINASE"/>
    <property type="match status" value="1"/>
</dbReference>
<dbReference type="Gene3D" id="1.10.287.130">
    <property type="match status" value="1"/>
</dbReference>
<dbReference type="InterPro" id="IPR005467">
    <property type="entry name" value="His_kinase_dom"/>
</dbReference>
<evidence type="ECO:0000256" key="2">
    <source>
        <dbReference type="ARBA" id="ARBA00012438"/>
    </source>
</evidence>
<evidence type="ECO:0000259" key="9">
    <source>
        <dbReference type="PROSITE" id="PS50112"/>
    </source>
</evidence>
<dbReference type="AlphaFoldDB" id="A0A6I3XPL3"/>
<dbReference type="PROSITE" id="PS50112">
    <property type="entry name" value="PAS"/>
    <property type="match status" value="1"/>
</dbReference>
<feature type="compositionally biased region" description="Low complexity" evidence="6">
    <location>
        <begin position="867"/>
        <end position="876"/>
    </location>
</feature>
<dbReference type="PROSITE" id="PS50110">
    <property type="entry name" value="RESPONSE_REGULATORY"/>
    <property type="match status" value="2"/>
</dbReference>
<feature type="domain" description="Histidine kinase" evidence="7">
    <location>
        <begin position="490"/>
        <end position="713"/>
    </location>
</feature>
<dbReference type="InterPro" id="IPR003594">
    <property type="entry name" value="HATPase_dom"/>
</dbReference>
<dbReference type="InterPro" id="IPR011006">
    <property type="entry name" value="CheY-like_superfamily"/>
</dbReference>
<name>A0A6I3XPL3_9BURK</name>
<feature type="domain" description="Response regulatory" evidence="8">
    <location>
        <begin position="733"/>
        <end position="849"/>
    </location>
</feature>
<dbReference type="InterPro" id="IPR003661">
    <property type="entry name" value="HisK_dim/P_dom"/>
</dbReference>
<dbReference type="Proteomes" id="UP000431684">
    <property type="component" value="Unassembled WGS sequence"/>
</dbReference>
<feature type="domain" description="PAS" evidence="9">
    <location>
        <begin position="188"/>
        <end position="238"/>
    </location>
</feature>
<gene>
    <name evidence="10" type="ORF">GJV26_29490</name>
</gene>
<dbReference type="PROSITE" id="PS50109">
    <property type="entry name" value="HIS_KIN"/>
    <property type="match status" value="1"/>
</dbReference>
<dbReference type="InterPro" id="IPR004358">
    <property type="entry name" value="Sig_transdc_His_kin-like_C"/>
</dbReference>
<dbReference type="SMART" id="SM00091">
    <property type="entry name" value="PAS"/>
    <property type="match status" value="2"/>
</dbReference>
<feature type="region of interest" description="Disordered" evidence="6">
    <location>
        <begin position="853"/>
        <end position="879"/>
    </location>
</feature>
<evidence type="ECO:0000313" key="11">
    <source>
        <dbReference type="Proteomes" id="UP000431684"/>
    </source>
</evidence>
<dbReference type="Pfam" id="PF08448">
    <property type="entry name" value="PAS_4"/>
    <property type="match status" value="2"/>
</dbReference>
<dbReference type="PANTHER" id="PTHR43065">
    <property type="entry name" value="SENSOR HISTIDINE KINASE"/>
    <property type="match status" value="1"/>
</dbReference>
<dbReference type="Pfam" id="PF02518">
    <property type="entry name" value="HATPase_c"/>
    <property type="match status" value="1"/>
</dbReference>
<protein>
    <recommendedName>
        <fullName evidence="2">histidine kinase</fullName>
        <ecNumber evidence="2">2.7.13.3</ecNumber>
    </recommendedName>
</protein>
<comment type="caution">
    <text evidence="10">The sequence shown here is derived from an EMBL/GenBank/DDBJ whole genome shotgun (WGS) entry which is preliminary data.</text>
</comment>
<evidence type="ECO:0000256" key="4">
    <source>
        <dbReference type="PROSITE-ProRule" id="PRU00169"/>
    </source>
</evidence>
<dbReference type="SUPFAM" id="SSF47384">
    <property type="entry name" value="Homodimeric domain of signal transducing histidine kinase"/>
    <property type="match status" value="1"/>
</dbReference>
<reference evidence="10 11" key="1">
    <citation type="submission" date="2019-11" db="EMBL/GenBank/DDBJ databases">
        <title>Draft Genome Sequences of Six Type Strains of the Genus Massilia.</title>
        <authorList>
            <person name="Miess H."/>
            <person name="Frediansyah A."/>
            <person name="Goeker M."/>
            <person name="Gross H."/>
        </authorList>
    </citation>
    <scope>NUCLEOTIDE SEQUENCE [LARGE SCALE GENOMIC DNA]</scope>
    <source>
        <strain evidence="10 11">DSM 17513</strain>
    </source>
</reference>
<dbReference type="Pfam" id="PF00072">
    <property type="entry name" value="Response_reg"/>
    <property type="match status" value="2"/>
</dbReference>
<sequence length="986" mass="105985">MKAPWQAGVLLVSDTPAHEVAHEVSHQVEHEVAHEVVHQVVHELAARLARDGIELQHAASADAVAALSGAVRAGSPPAVCVLADVPAPLALARALRRVWTGALLLACPAQALPALRRQMGYMPLLGPNVMLLDAGDPALAGEIVRAVQAEGRARQLRTTLQRANATLAPGAGNSAGIGAGGFQRLATAERYLARFLEQSAEAIVGLDQQDRVLYWNDAAARLLHLSAREARGRAVRDLPFWHADIGNALAQLHTGPEHAVAEVRAVRGTTVEVLEVALSAIADDHGAYAGAMLLLRDVSERHRQLALERSRSSEAISVANSRYRHLATLFDRAPGFLAVTRGPGHVFELANRAYLDTFGDRALLDRTMHDAFPELRDQAFLALRDEVYRTGEPFVGRDVPVGVRLRPDAALAQRYLDFVYQPLKGKEGRVWGIFCQGNDVTEQKLMRDELVAHQNELERLVAERTAELEEAQAALLHAQKLEAIGKLTGGVAHDFNNILQILRANLELLAREVDTADGPAKRVASAMVAVDRGTRLTAQLLAFARRQPLRPEPVDLAVVVRGLDDMLRRALGEAIDIDTVVGTALWATPVDRAQMENVLLNLAINARDAMDGAGRLTIELVNVELDRDYAARQDDLQPGQYVMLAVSDTGHGMSPAVLARAVEPFFTTKPEGEGTGLGLSMAYGFLKQSGGHLKIYSEPGKGTSVKLYLPRTFEAPLEPARAPGITVRGGHETILVVEDDADVRAVVTDGLTELGYTVLQAPHPEAALAVLQSGAPIDLLFTDVVMPGTLRSPELARIARAMLPGIAVLFTSGYTQNAIVHAGRLDPGVELLSKPYSRQQLALQVREVLDRHAVTPPAPGPDPGLAPGPAAEPAAEPARRKVLVVEDNDDGRELLCEMIGFLGYEATGASSGEEALPLLEASHILLTDIGLPGMSGLDLARRAHREHPGVRIVFASGGARPEVDFPCGAIRKPFSMEQLEEALGGR</sequence>
<dbReference type="CDD" id="cd00130">
    <property type="entry name" value="PAS"/>
    <property type="match status" value="1"/>
</dbReference>
<feature type="modified residue" description="4-aspartylphosphate" evidence="4">
    <location>
        <position position="928"/>
    </location>
</feature>
<dbReference type="PRINTS" id="PR00344">
    <property type="entry name" value="BCTRLSENSOR"/>
</dbReference>
<organism evidence="10 11">
    <name type="scientific">Pseudoduganella dura</name>
    <dbReference type="NCBI Taxonomy" id="321982"/>
    <lineage>
        <taxon>Bacteria</taxon>
        <taxon>Pseudomonadati</taxon>
        <taxon>Pseudomonadota</taxon>
        <taxon>Betaproteobacteria</taxon>
        <taxon>Burkholderiales</taxon>
        <taxon>Oxalobacteraceae</taxon>
        <taxon>Telluria group</taxon>
        <taxon>Pseudoduganella</taxon>
    </lineage>
</organism>
<evidence type="ECO:0000313" key="10">
    <source>
        <dbReference type="EMBL" id="MUI16560.1"/>
    </source>
</evidence>
<dbReference type="EC" id="2.7.13.3" evidence="2"/>
<dbReference type="Gene3D" id="3.30.450.20">
    <property type="entry name" value="PAS domain"/>
    <property type="match status" value="2"/>
</dbReference>
<dbReference type="SUPFAM" id="SSF55874">
    <property type="entry name" value="ATPase domain of HSP90 chaperone/DNA topoisomerase II/histidine kinase"/>
    <property type="match status" value="1"/>
</dbReference>
<dbReference type="SMART" id="SM00388">
    <property type="entry name" value="HisKA"/>
    <property type="match status" value="1"/>
</dbReference>
<feature type="coiled-coil region" evidence="5">
    <location>
        <begin position="443"/>
        <end position="474"/>
    </location>
</feature>
<evidence type="ECO:0000256" key="5">
    <source>
        <dbReference type="SAM" id="Coils"/>
    </source>
</evidence>
<dbReference type="SMART" id="SM00448">
    <property type="entry name" value="REC"/>
    <property type="match status" value="2"/>
</dbReference>
<dbReference type="SMART" id="SM00387">
    <property type="entry name" value="HATPase_c"/>
    <property type="match status" value="1"/>
</dbReference>
<feature type="modified residue" description="4-aspartylphosphate" evidence="4">
    <location>
        <position position="783"/>
    </location>
</feature>
<dbReference type="InterPro" id="IPR013656">
    <property type="entry name" value="PAS_4"/>
</dbReference>
<feature type="domain" description="Response regulatory" evidence="8">
    <location>
        <begin position="881"/>
        <end position="986"/>
    </location>
</feature>
<keyword evidence="11" id="KW-1185">Reference proteome</keyword>
<keyword evidence="3 4" id="KW-0597">Phosphoprotein</keyword>
<dbReference type="NCBIfam" id="TIGR00229">
    <property type="entry name" value="sensory_box"/>
    <property type="match status" value="1"/>
</dbReference>
<evidence type="ECO:0000256" key="1">
    <source>
        <dbReference type="ARBA" id="ARBA00000085"/>
    </source>
</evidence>
<dbReference type="InterPro" id="IPR036097">
    <property type="entry name" value="HisK_dim/P_sf"/>
</dbReference>